<evidence type="ECO:0000256" key="7">
    <source>
        <dbReference type="ARBA" id="ARBA00022989"/>
    </source>
</evidence>
<dbReference type="EMBL" id="PIUM01000002">
    <property type="protein sequence ID" value="PKU26123.1"/>
    <property type="molecule type" value="Genomic_DNA"/>
</dbReference>
<dbReference type="GO" id="GO:0015379">
    <property type="term" value="F:potassium:chloride symporter activity"/>
    <property type="evidence" value="ECO:0007669"/>
    <property type="project" value="InterPro"/>
</dbReference>
<comment type="caution">
    <text evidence="13">The sequence shown here is derived from an EMBL/GenBank/DDBJ whole genome shotgun (WGS) entry which is preliminary data.</text>
</comment>
<dbReference type="AlphaFoldDB" id="A0A2N3Q0F2"/>
<dbReference type="GO" id="GO:0005886">
    <property type="term" value="C:plasma membrane"/>
    <property type="evidence" value="ECO:0007669"/>
    <property type="project" value="UniProtKB-SubCell"/>
</dbReference>
<feature type="transmembrane region" description="Helical" evidence="12">
    <location>
        <begin position="274"/>
        <end position="292"/>
    </location>
</feature>
<evidence type="ECO:0000256" key="1">
    <source>
        <dbReference type="ARBA" id="ARBA00004651"/>
    </source>
</evidence>
<keyword evidence="3 10" id="KW-1003">Cell membrane</keyword>
<dbReference type="InterPro" id="IPR004772">
    <property type="entry name" value="TrkH"/>
</dbReference>
<feature type="binding site" evidence="11">
    <location>
        <position position="432"/>
    </location>
    <ligand>
        <name>K(+)</name>
        <dbReference type="ChEBI" id="CHEBI:29103"/>
    </ligand>
</feature>
<keyword evidence="7 12" id="KW-1133">Transmembrane helix</keyword>
<feature type="transmembrane region" description="Helical" evidence="12">
    <location>
        <begin position="177"/>
        <end position="200"/>
    </location>
</feature>
<evidence type="ECO:0000256" key="10">
    <source>
        <dbReference type="PIRNR" id="PIRNR006247"/>
    </source>
</evidence>
<feature type="transmembrane region" description="Helical" evidence="12">
    <location>
        <begin position="236"/>
        <end position="254"/>
    </location>
</feature>
<evidence type="ECO:0000313" key="14">
    <source>
        <dbReference type="Proteomes" id="UP000233293"/>
    </source>
</evidence>
<feature type="binding site" evidence="11">
    <location>
        <position position="113"/>
    </location>
    <ligand>
        <name>K(+)</name>
        <dbReference type="ChEBI" id="CHEBI:29103"/>
    </ligand>
</feature>
<dbReference type="PANTHER" id="PTHR32024">
    <property type="entry name" value="TRK SYSTEM POTASSIUM UPTAKE PROTEIN TRKG-RELATED"/>
    <property type="match status" value="1"/>
</dbReference>
<accession>A0A2N3Q0F2</accession>
<keyword evidence="6 10" id="KW-0630">Potassium</keyword>
<dbReference type="OrthoDB" id="9810952at2"/>
<keyword evidence="14" id="KW-1185">Reference proteome</keyword>
<evidence type="ECO:0000256" key="9">
    <source>
        <dbReference type="ARBA" id="ARBA00023136"/>
    </source>
</evidence>
<evidence type="ECO:0000256" key="6">
    <source>
        <dbReference type="ARBA" id="ARBA00022958"/>
    </source>
</evidence>
<protein>
    <recommendedName>
        <fullName evidence="10">Trk system potassium uptake protein</fullName>
    </recommendedName>
</protein>
<dbReference type="PANTHER" id="PTHR32024:SF3">
    <property type="entry name" value="TRK SYSTEM POTASSIUM UPTAKE PROTEIN"/>
    <property type="match status" value="1"/>
</dbReference>
<feature type="transmembrane region" description="Helical" evidence="12">
    <location>
        <begin position="394"/>
        <end position="415"/>
    </location>
</feature>
<dbReference type="PIRSF" id="PIRSF006247">
    <property type="entry name" value="TrkH"/>
    <property type="match status" value="1"/>
</dbReference>
<feature type="binding site" evidence="11">
    <location>
        <position position="220"/>
    </location>
    <ligand>
        <name>K(+)</name>
        <dbReference type="ChEBI" id="CHEBI:29103"/>
    </ligand>
</feature>
<organism evidence="13 14">
    <name type="scientific">Telmatospirillum siberiense</name>
    <dbReference type="NCBI Taxonomy" id="382514"/>
    <lineage>
        <taxon>Bacteria</taxon>
        <taxon>Pseudomonadati</taxon>
        <taxon>Pseudomonadota</taxon>
        <taxon>Alphaproteobacteria</taxon>
        <taxon>Rhodospirillales</taxon>
        <taxon>Rhodospirillaceae</taxon>
        <taxon>Telmatospirillum</taxon>
    </lineage>
</organism>
<gene>
    <name evidence="13" type="ORF">CWS72_03035</name>
</gene>
<proteinExistence type="inferred from homology"/>
<evidence type="ECO:0000256" key="3">
    <source>
        <dbReference type="ARBA" id="ARBA00022475"/>
    </source>
</evidence>
<dbReference type="Proteomes" id="UP000233293">
    <property type="component" value="Unassembled WGS sequence"/>
</dbReference>
<evidence type="ECO:0000313" key="13">
    <source>
        <dbReference type="EMBL" id="PKU26123.1"/>
    </source>
</evidence>
<dbReference type="InterPro" id="IPR003445">
    <property type="entry name" value="Cat_transpt"/>
</dbReference>
<feature type="binding site" evidence="11">
    <location>
        <position position="433"/>
    </location>
    <ligand>
        <name>K(+)</name>
        <dbReference type="ChEBI" id="CHEBI:29103"/>
    </ligand>
</feature>
<keyword evidence="11" id="KW-0479">Metal-binding</keyword>
<name>A0A2N3Q0F2_9PROT</name>
<sequence>MFVLRPAFFGTGAVLALLALAMGLPAVVDFAHGDPDWRIFAASACVTLFTGLALMASNHGTRSQGYSVRQIFLLTALSWMAVCVAAALPFAFSGLHFSAVDALFEAVSGVTTTGATVLRNIDRAPPGILLWRGLLQWLGGMGFLVIALAVLPTLNIGGMQIFRLDSGDPADRPVPRAATVSMSIMGLYAGLTGLLTLLLWTAGMSRFPALLHAMSTISSGGFSTSDGSIGSWRNPAIDWVILFGMLLGGAPFIVYLQIAEQRWQTARKNRQLRLYLRLFLTASLILALWLIIEQNAKPLVAIRHAAFTAASVMTGSGFATLDWAQWSGVPMAVLFFLTFVGGCAGSTSGGIKIFRFQILYANARIQMSRLLHPHGVTLPQYDKRPIPDAVAESVLGFLFIYALSFVVVAMGLGMVGMDFWTSMSASASALANLGPGLTPAVGPMNGFSGLPDAAKLLLSAAMLFGRLEMFIFLALFAKGFWRA</sequence>
<feature type="transmembrane region" description="Helical" evidence="12">
    <location>
        <begin position="134"/>
        <end position="156"/>
    </location>
</feature>
<keyword evidence="8 10" id="KW-0406">Ion transport</keyword>
<feature type="binding site" evidence="11">
    <location>
        <position position="112"/>
    </location>
    <ligand>
        <name>K(+)</name>
        <dbReference type="ChEBI" id="CHEBI:29103"/>
    </ligand>
</feature>
<comment type="similarity">
    <text evidence="10">Belongs to the TrkH potassium transport family.</text>
</comment>
<feature type="transmembrane region" description="Helical" evidence="12">
    <location>
        <begin position="456"/>
        <end position="477"/>
    </location>
</feature>
<keyword evidence="5 12" id="KW-0812">Transmembrane</keyword>
<reference evidence="14" key="1">
    <citation type="submission" date="2017-12" db="EMBL/GenBank/DDBJ databases">
        <title>Draft genome sequence of Telmatospirillum siberiense 26-4b1T, an acidotolerant peatland alphaproteobacterium potentially involved in sulfur cycling.</title>
        <authorList>
            <person name="Hausmann B."/>
            <person name="Pjevac P."/>
            <person name="Schreck K."/>
            <person name="Herbold C.W."/>
            <person name="Daims H."/>
            <person name="Wagner M."/>
            <person name="Pester M."/>
            <person name="Loy A."/>
        </authorList>
    </citation>
    <scope>NUCLEOTIDE SEQUENCE [LARGE SCALE GENOMIC DNA]</scope>
    <source>
        <strain evidence="14">26-4b1</strain>
    </source>
</reference>
<evidence type="ECO:0000256" key="12">
    <source>
        <dbReference type="SAM" id="Phobius"/>
    </source>
</evidence>
<dbReference type="GO" id="GO:0046872">
    <property type="term" value="F:metal ion binding"/>
    <property type="evidence" value="ECO:0007669"/>
    <property type="project" value="UniProtKB-KW"/>
</dbReference>
<keyword evidence="9 10" id="KW-0472">Membrane</keyword>
<evidence type="ECO:0000256" key="4">
    <source>
        <dbReference type="ARBA" id="ARBA00022538"/>
    </source>
</evidence>
<feature type="transmembrane region" description="Helical" evidence="12">
    <location>
        <begin position="323"/>
        <end position="345"/>
    </location>
</feature>
<evidence type="ECO:0000256" key="11">
    <source>
        <dbReference type="PIRSR" id="PIRSR006247-1"/>
    </source>
</evidence>
<keyword evidence="10" id="KW-0997">Cell inner membrane</keyword>
<evidence type="ECO:0000256" key="2">
    <source>
        <dbReference type="ARBA" id="ARBA00022448"/>
    </source>
</evidence>
<comment type="subcellular location">
    <subcellularLocation>
        <location evidence="10">Cell inner membrane</location>
        <topology evidence="10">Multi-pass membrane protein</topology>
    </subcellularLocation>
    <subcellularLocation>
        <location evidence="1">Cell membrane</location>
        <topology evidence="1">Multi-pass membrane protein</topology>
    </subcellularLocation>
</comment>
<keyword evidence="4 10" id="KW-0633">Potassium transport</keyword>
<feature type="transmembrane region" description="Helical" evidence="12">
    <location>
        <begin position="71"/>
        <end position="92"/>
    </location>
</feature>
<comment type="function">
    <text evidence="10">Low-affinity potassium transport system. Interacts with Trk system potassium uptake protein TrkA.</text>
</comment>
<dbReference type="Pfam" id="PF02386">
    <property type="entry name" value="TrkH"/>
    <property type="match status" value="1"/>
</dbReference>
<evidence type="ECO:0000256" key="5">
    <source>
        <dbReference type="ARBA" id="ARBA00022692"/>
    </source>
</evidence>
<evidence type="ECO:0000256" key="8">
    <source>
        <dbReference type="ARBA" id="ARBA00023065"/>
    </source>
</evidence>
<feature type="transmembrane region" description="Helical" evidence="12">
    <location>
        <begin position="39"/>
        <end position="59"/>
    </location>
</feature>
<keyword evidence="2 10" id="KW-0813">Transport</keyword>
<dbReference type="RefSeq" id="WP_101249084.1">
    <property type="nucleotide sequence ID" value="NZ_PIUM01000002.1"/>
</dbReference>